<dbReference type="PANTHER" id="PTHR46268">
    <property type="entry name" value="STRESS RESPONSE PROTEIN NHAX"/>
    <property type="match status" value="1"/>
</dbReference>
<dbReference type="Gene3D" id="3.40.50.620">
    <property type="entry name" value="HUPs"/>
    <property type="match status" value="1"/>
</dbReference>
<dbReference type="Proteomes" id="UP000283805">
    <property type="component" value="Unassembled WGS sequence"/>
</dbReference>
<evidence type="ECO:0000313" key="4">
    <source>
        <dbReference type="Proteomes" id="UP000283805"/>
    </source>
</evidence>
<dbReference type="PANTHER" id="PTHR46268:SF24">
    <property type="entry name" value="UNIVERSAL STRESS PROTEIN"/>
    <property type="match status" value="1"/>
</dbReference>
<sequence>MTERILVPFDGSDPAEAALEYAFETFPDASVTALYVVPVPEGYWRAFGAAEEIDMKQGRERGAELLEEATAIAQEHDRELETEVDKGKPEQTIVSQAEDEAYDTIVIGSHGREGVSRILLGSVAENVVRRSPTPVVVVR</sequence>
<organism evidence="3 4">
    <name type="scientific">Halopiger aswanensis</name>
    <dbReference type="NCBI Taxonomy" id="148449"/>
    <lineage>
        <taxon>Archaea</taxon>
        <taxon>Methanobacteriati</taxon>
        <taxon>Methanobacteriota</taxon>
        <taxon>Stenosarchaea group</taxon>
        <taxon>Halobacteria</taxon>
        <taxon>Halobacteriales</taxon>
        <taxon>Natrialbaceae</taxon>
        <taxon>Halopiger</taxon>
    </lineage>
</organism>
<comment type="caution">
    <text evidence="3">The sequence shown here is derived from an EMBL/GenBank/DDBJ whole genome shotgun (WGS) entry which is preliminary data.</text>
</comment>
<keyword evidence="4" id="KW-1185">Reference proteome</keyword>
<gene>
    <name evidence="3" type="ORF">ATJ93_3792</name>
</gene>
<proteinExistence type="inferred from homology"/>
<dbReference type="EMBL" id="RAPO01000004">
    <property type="protein sequence ID" value="RKD88971.1"/>
    <property type="molecule type" value="Genomic_DNA"/>
</dbReference>
<accession>A0A3R7D7L4</accession>
<reference evidence="3 4" key="1">
    <citation type="submission" date="2018-09" db="EMBL/GenBank/DDBJ databases">
        <title>Genomic Encyclopedia of Archaeal and Bacterial Type Strains, Phase II (KMG-II): from individual species to whole genera.</title>
        <authorList>
            <person name="Goeker M."/>
        </authorList>
    </citation>
    <scope>NUCLEOTIDE SEQUENCE [LARGE SCALE GENOMIC DNA]</scope>
    <source>
        <strain evidence="3 4">DSM 13151</strain>
    </source>
</reference>
<dbReference type="InterPro" id="IPR006016">
    <property type="entry name" value="UspA"/>
</dbReference>
<dbReference type="OrthoDB" id="105697at2157"/>
<dbReference type="Pfam" id="PF00582">
    <property type="entry name" value="Usp"/>
    <property type="match status" value="1"/>
</dbReference>
<dbReference type="PRINTS" id="PR01438">
    <property type="entry name" value="UNVRSLSTRESS"/>
</dbReference>
<evidence type="ECO:0000256" key="1">
    <source>
        <dbReference type="ARBA" id="ARBA00008791"/>
    </source>
</evidence>
<feature type="domain" description="UspA" evidence="2">
    <location>
        <begin position="1"/>
        <end position="139"/>
    </location>
</feature>
<dbReference type="InterPro" id="IPR006015">
    <property type="entry name" value="Universal_stress_UspA"/>
</dbReference>
<dbReference type="RefSeq" id="WP_120246140.1">
    <property type="nucleotide sequence ID" value="NZ_RAPO01000004.1"/>
</dbReference>
<comment type="similarity">
    <text evidence="1">Belongs to the universal stress protein A family.</text>
</comment>
<dbReference type="AlphaFoldDB" id="A0A3R7D7L4"/>
<dbReference type="CDD" id="cd00293">
    <property type="entry name" value="USP-like"/>
    <property type="match status" value="1"/>
</dbReference>
<dbReference type="InterPro" id="IPR014729">
    <property type="entry name" value="Rossmann-like_a/b/a_fold"/>
</dbReference>
<dbReference type="SUPFAM" id="SSF52402">
    <property type="entry name" value="Adenine nucleotide alpha hydrolases-like"/>
    <property type="match status" value="1"/>
</dbReference>
<evidence type="ECO:0000313" key="3">
    <source>
        <dbReference type="EMBL" id="RKD88971.1"/>
    </source>
</evidence>
<evidence type="ECO:0000259" key="2">
    <source>
        <dbReference type="Pfam" id="PF00582"/>
    </source>
</evidence>
<name>A0A3R7D7L4_9EURY</name>
<protein>
    <submittedName>
        <fullName evidence="3">Nucleotide-binding universal stress UspA family protein</fullName>
    </submittedName>
</protein>